<accession>A0AAE1IZC0</accession>
<comment type="caution">
    <text evidence="1">The sequence shown here is derived from an EMBL/GenBank/DDBJ whole genome shotgun (WGS) entry which is preliminary data.</text>
</comment>
<protein>
    <submittedName>
        <fullName evidence="1">Uncharacterized protein</fullName>
    </submittedName>
</protein>
<evidence type="ECO:0000313" key="1">
    <source>
        <dbReference type="EMBL" id="KAK4060016.1"/>
    </source>
</evidence>
<reference evidence="1" key="1">
    <citation type="submission" date="2023-11" db="EMBL/GenBank/DDBJ databases">
        <title>The genome sequences of three competitors of mushroom-forming fungi.</title>
        <authorList>
            <person name="Beijen E."/>
            <person name="Ohm R.A."/>
        </authorList>
    </citation>
    <scope>NUCLEOTIDE SEQUENCE</scope>
    <source>
        <strain evidence="1">CBS 100526</strain>
    </source>
</reference>
<dbReference type="RefSeq" id="XP_062750121.1">
    <property type="nucleotide sequence ID" value="XM_062895042.1"/>
</dbReference>
<evidence type="ECO:0000313" key="2">
    <source>
        <dbReference type="Proteomes" id="UP001273209"/>
    </source>
</evidence>
<dbReference type="EMBL" id="JAWRVG010000094">
    <property type="protein sequence ID" value="KAK4060016.1"/>
    <property type="molecule type" value="Genomic_DNA"/>
</dbReference>
<dbReference type="Proteomes" id="UP001273209">
    <property type="component" value="Unassembled WGS sequence"/>
</dbReference>
<name>A0AAE1IZC0_9HYPO</name>
<proteinExistence type="predicted"/>
<gene>
    <name evidence="1" type="ORF">Triagg1_10917</name>
</gene>
<keyword evidence="2" id="KW-1185">Reference proteome</keyword>
<dbReference type="GeneID" id="87914946"/>
<dbReference type="AlphaFoldDB" id="A0AAE1IZC0"/>
<sequence>MSDQTNLWLYREPSPANMHLSTSQSDSDEKQLPQEPDYEKYAAMMELWSRIHQKAHLSWREGLETARRLQAGERSVSALRKVVTKAMREEFTGVEFVRYKFRTASDRHPIMRDDVSRLIPLALGRLMGVAPPDDADEQALRCPGLWDGHFVPRTIFRLDLRLAVEYADEIMQILKTVRMRDSFEPATIEQKAME</sequence>
<organism evidence="1 2">
    <name type="scientific">Trichoderma aggressivum f. europaeum</name>
    <dbReference type="NCBI Taxonomy" id="173218"/>
    <lineage>
        <taxon>Eukaryota</taxon>
        <taxon>Fungi</taxon>
        <taxon>Dikarya</taxon>
        <taxon>Ascomycota</taxon>
        <taxon>Pezizomycotina</taxon>
        <taxon>Sordariomycetes</taxon>
        <taxon>Hypocreomycetidae</taxon>
        <taxon>Hypocreales</taxon>
        <taxon>Hypocreaceae</taxon>
        <taxon>Trichoderma</taxon>
    </lineage>
</organism>